<evidence type="ECO:0008006" key="2">
    <source>
        <dbReference type="Google" id="ProtNLM"/>
    </source>
</evidence>
<evidence type="ECO:0000313" key="1">
    <source>
        <dbReference type="EMBL" id="SVB97935.1"/>
    </source>
</evidence>
<feature type="non-terminal residue" evidence="1">
    <location>
        <position position="446"/>
    </location>
</feature>
<name>A0A382IEZ9_9ZZZZ</name>
<protein>
    <recommendedName>
        <fullName evidence="2">Fibronectin type-III domain-containing protein</fullName>
    </recommendedName>
</protein>
<reference evidence="1" key="1">
    <citation type="submission" date="2018-05" db="EMBL/GenBank/DDBJ databases">
        <authorList>
            <person name="Lanie J.A."/>
            <person name="Ng W.-L."/>
            <person name="Kazmierczak K.M."/>
            <person name="Andrzejewski T.M."/>
            <person name="Davidsen T.M."/>
            <person name="Wayne K.J."/>
            <person name="Tettelin H."/>
            <person name="Glass J.I."/>
            <person name="Rusch D."/>
            <person name="Podicherti R."/>
            <person name="Tsui H.-C.T."/>
            <person name="Winkler M.E."/>
        </authorList>
    </citation>
    <scope>NUCLEOTIDE SEQUENCE</scope>
</reference>
<dbReference type="Gene3D" id="2.60.40.10">
    <property type="entry name" value="Immunoglobulins"/>
    <property type="match status" value="3"/>
</dbReference>
<dbReference type="InterPro" id="IPR036116">
    <property type="entry name" value="FN3_sf"/>
</dbReference>
<organism evidence="1">
    <name type="scientific">marine metagenome</name>
    <dbReference type="NCBI Taxonomy" id="408172"/>
    <lineage>
        <taxon>unclassified sequences</taxon>
        <taxon>metagenomes</taxon>
        <taxon>ecological metagenomes</taxon>
    </lineage>
</organism>
<proteinExistence type="predicted"/>
<dbReference type="EMBL" id="UINC01066840">
    <property type="protein sequence ID" value="SVB97935.1"/>
    <property type="molecule type" value="Genomic_DNA"/>
</dbReference>
<sequence length="446" mass="49235">PPGVEFCYTLKASGNFGLEGELSEPTCASAPTEKPRDIQIDVYKNTFSFIWGAVEGAVQYALYRNDEKIGNIQTPSFQERDLKYDTDYYYKIAALDALNIESEPSVEVKATTHEFIAAPILSSMNSESRITLIWNEVEGAVTYTIYRDGINISSTDGSSFTDPMPPGKQYCYEIACVDQYDIESDRSNSHCTKVPLAAPTGVRADGDVTSMHLNWNEVSGANYYKIYEKVNQDSMTFIEKVKSTQYTVRSLGFAADVCYVVTALDMDGEESEFSTSACNVVLDPPHFTIQNMTVIEPSGNGVIDALETCSVQFALFNDGQSPAHNVVASVLTKEPNQHLVIGNPIILDTLEAGRIKFIDISMEGALQVGSGENEFELIISSREKITLEEPYLFKVGTAAMIPPDMIVADFSVSNDFNTHYIPKNEIVRLTIRIQNVGEGFTESVDV</sequence>
<dbReference type="AlphaFoldDB" id="A0A382IEZ9"/>
<dbReference type="SUPFAM" id="SSF49265">
    <property type="entry name" value="Fibronectin type III"/>
    <property type="match status" value="2"/>
</dbReference>
<feature type="non-terminal residue" evidence="1">
    <location>
        <position position="1"/>
    </location>
</feature>
<gene>
    <name evidence="1" type="ORF">METZ01_LOCUS250789</name>
</gene>
<accession>A0A382IEZ9</accession>
<dbReference type="InterPro" id="IPR013783">
    <property type="entry name" value="Ig-like_fold"/>
</dbReference>